<keyword evidence="6" id="KW-0653">Protein transport</keyword>
<dbReference type="Pfam" id="PF13513">
    <property type="entry name" value="HEAT_EZ"/>
    <property type="match status" value="1"/>
</dbReference>
<dbReference type="InterPro" id="IPR058584">
    <property type="entry name" value="IMB1_TNPO1-like_TPR"/>
</dbReference>
<dbReference type="Pfam" id="PF03810">
    <property type="entry name" value="IBN_N"/>
    <property type="match status" value="1"/>
</dbReference>
<dbReference type="FunFam" id="1.25.10.10:FF:000027">
    <property type="entry name" value="Importin subunit beta-1"/>
    <property type="match status" value="1"/>
</dbReference>
<evidence type="ECO:0000256" key="8">
    <source>
        <dbReference type="ARBA" id="ARBA00083566"/>
    </source>
</evidence>
<dbReference type="STRING" id="41688.A0A2N3NAW2"/>
<dbReference type="InterPro" id="IPR001494">
    <property type="entry name" value="Importin-beta_N"/>
</dbReference>
<dbReference type="GO" id="GO:0005737">
    <property type="term" value="C:cytoplasm"/>
    <property type="evidence" value="ECO:0007669"/>
    <property type="project" value="UniProtKB-SubCell"/>
</dbReference>
<dbReference type="SMART" id="SM00913">
    <property type="entry name" value="IBN_N"/>
    <property type="match status" value="1"/>
</dbReference>
<dbReference type="AlphaFoldDB" id="A0A2N3NAW2"/>
<dbReference type="Proteomes" id="UP000233524">
    <property type="component" value="Unassembled WGS sequence"/>
</dbReference>
<evidence type="ECO:0000256" key="3">
    <source>
        <dbReference type="ARBA" id="ARBA00022448"/>
    </source>
</evidence>
<evidence type="ECO:0000256" key="7">
    <source>
        <dbReference type="ARBA" id="ARBA00079884"/>
    </source>
</evidence>
<keyword evidence="11" id="KW-1185">Reference proteome</keyword>
<comment type="subcellular location">
    <subcellularLocation>
        <location evidence="1">Cytoplasm</location>
    </subcellularLocation>
</comment>
<keyword evidence="4" id="KW-0963">Cytoplasm</keyword>
<evidence type="ECO:0000256" key="5">
    <source>
        <dbReference type="ARBA" id="ARBA00022737"/>
    </source>
</evidence>
<evidence type="ECO:0000256" key="2">
    <source>
        <dbReference type="ARBA" id="ARBA00010907"/>
    </source>
</evidence>
<dbReference type="PANTHER" id="PTHR10527">
    <property type="entry name" value="IMPORTIN BETA"/>
    <property type="match status" value="1"/>
</dbReference>
<protein>
    <recommendedName>
        <fullName evidence="7">Importin-95</fullName>
    </recommendedName>
    <alternativeName>
        <fullName evidence="8">Karyopherin-95</fullName>
    </alternativeName>
</protein>
<comment type="caution">
    <text evidence="10">The sequence shown here is derived from an EMBL/GenBank/DDBJ whole genome shotgun (WGS) entry which is preliminary data.</text>
</comment>
<gene>
    <name evidence="10" type="ORF">jhhlp_004154</name>
</gene>
<keyword evidence="3" id="KW-0813">Transport</keyword>
<organism evidence="10 11">
    <name type="scientific">Lomentospora prolificans</name>
    <dbReference type="NCBI Taxonomy" id="41688"/>
    <lineage>
        <taxon>Eukaryota</taxon>
        <taxon>Fungi</taxon>
        <taxon>Dikarya</taxon>
        <taxon>Ascomycota</taxon>
        <taxon>Pezizomycotina</taxon>
        <taxon>Sordariomycetes</taxon>
        <taxon>Hypocreomycetidae</taxon>
        <taxon>Microascales</taxon>
        <taxon>Microascaceae</taxon>
        <taxon>Lomentospora</taxon>
    </lineage>
</organism>
<dbReference type="SUPFAM" id="SSF48371">
    <property type="entry name" value="ARM repeat"/>
    <property type="match status" value="1"/>
</dbReference>
<sequence length="876" mass="95994">MSNTEINQVLANSLSPDATLRHDAEQQLSQAAENNFPLYLATLVQELANESAQGPIRAAAGIALKNAFTARDFTRHQELQSKWLQQTDDETKSRVKELTLQTLSSSNTQAGTAAAQVISAIAAIELPRDQWADLMTILVKNVSEGAPHQKQASLTTIGYICESQDPELRASLISHSNAILTAVVQGARKEEENLEVRLAAITALGDSLEFVGNNFRNEGERNYIMQVVCEATQASDSRIQQGAFGCLNRIMGLYYDNMRFYMERALFGLTILGMKADDEDVAKLAVEFWSTVCEEEISIEDDNATVESSDQIRPFYNFARVASNEVVPVLLSLLTKQDEDATDDEYNLSRAAYQCLSLYAQAVGSSILTPVLQFVEGNLRNEDWHNRDAAVSAFGAVMEGPEEKVLDPIIKRALLPLIAMMEDSSLHVKDSTAYTLGRITEACPSAIDAATHLQPLIQSLFNGLTHHPKMATSCCWALMNLAERFAGEPGAQTNPLTPHFNDSVTHLLGLSGRNDCDSATRTAVYEVLNVFVQNAANESLPAVASLSDVILKRLEETVPMQAQVVSVEDKITLSDMQTSLSTVLQAIILRLDKEITPQGDRIMQILLQILSTVGGKSSVPEAVFAAISALATAIGEDFVKYMEAFSPFLYNALGNQDEPGLCSMAIGLVSDITRSLAERSQPYCDNFMNYLLNNLRSTTLANQFKPAILQCFGDIAVAIEGHFETYLPVVAQVLQQASSVTASPDGPYEMYDYVVSLREGIMDAWGGIVPAMKASNKTGVLQQFVPSIFTLLQMIADDLNRSDALMRSAMGVIGDLADAYPNGELADAFRQEWVTTMIKQTKSNRDFQPRTIETARWARELVKRQVGGQAGTMQQP</sequence>
<dbReference type="InterPro" id="IPR011989">
    <property type="entry name" value="ARM-like"/>
</dbReference>
<dbReference type="FunCoup" id="A0A2N3NAW2">
    <property type="interactions" value="1303"/>
</dbReference>
<dbReference type="GO" id="GO:0005634">
    <property type="term" value="C:nucleus"/>
    <property type="evidence" value="ECO:0007669"/>
    <property type="project" value="UniProtKB-ARBA"/>
</dbReference>
<evidence type="ECO:0000256" key="6">
    <source>
        <dbReference type="ARBA" id="ARBA00022927"/>
    </source>
</evidence>
<dbReference type="InterPro" id="IPR040122">
    <property type="entry name" value="Importin_beta"/>
</dbReference>
<proteinExistence type="inferred from homology"/>
<dbReference type="PROSITE" id="PS50166">
    <property type="entry name" value="IMPORTIN_B_NT"/>
    <property type="match status" value="1"/>
</dbReference>
<evidence type="ECO:0000313" key="10">
    <source>
        <dbReference type="EMBL" id="PKS09537.1"/>
    </source>
</evidence>
<keyword evidence="5" id="KW-0677">Repeat</keyword>
<dbReference type="InterPro" id="IPR016024">
    <property type="entry name" value="ARM-type_fold"/>
</dbReference>
<evidence type="ECO:0000259" key="9">
    <source>
        <dbReference type="PROSITE" id="PS50166"/>
    </source>
</evidence>
<evidence type="ECO:0000313" key="11">
    <source>
        <dbReference type="Proteomes" id="UP000233524"/>
    </source>
</evidence>
<dbReference type="Gene3D" id="1.25.10.10">
    <property type="entry name" value="Leucine-rich Repeat Variant"/>
    <property type="match status" value="1"/>
</dbReference>
<dbReference type="VEuPathDB" id="FungiDB:jhhlp_004154"/>
<evidence type="ECO:0000256" key="4">
    <source>
        <dbReference type="ARBA" id="ARBA00022490"/>
    </source>
</evidence>
<dbReference type="OrthoDB" id="10263328at2759"/>
<feature type="domain" description="Importin N-terminal" evidence="9">
    <location>
        <begin position="24"/>
        <end position="105"/>
    </location>
</feature>
<dbReference type="Pfam" id="PF25574">
    <property type="entry name" value="TPR_IMB1"/>
    <property type="match status" value="1"/>
</dbReference>
<accession>A0A2N3NAW2</accession>
<evidence type="ECO:0000256" key="1">
    <source>
        <dbReference type="ARBA" id="ARBA00004496"/>
    </source>
</evidence>
<comment type="similarity">
    <text evidence="2">Belongs to the importin beta family. Importin beta-1 subfamily.</text>
</comment>
<dbReference type="InParanoid" id="A0A2N3NAW2"/>
<dbReference type="GO" id="GO:0031267">
    <property type="term" value="F:small GTPase binding"/>
    <property type="evidence" value="ECO:0007669"/>
    <property type="project" value="InterPro"/>
</dbReference>
<dbReference type="EMBL" id="NLAX01000010">
    <property type="protein sequence ID" value="PKS09537.1"/>
    <property type="molecule type" value="Genomic_DNA"/>
</dbReference>
<reference evidence="10 11" key="1">
    <citation type="journal article" date="2017" name="G3 (Bethesda)">
        <title>First Draft Genome Sequence of the Pathogenic Fungus Lomentospora prolificans (Formerly Scedosporium prolificans).</title>
        <authorList>
            <person name="Luo R."/>
            <person name="Zimin A."/>
            <person name="Workman R."/>
            <person name="Fan Y."/>
            <person name="Pertea G."/>
            <person name="Grossman N."/>
            <person name="Wear M.P."/>
            <person name="Jia B."/>
            <person name="Miller H."/>
            <person name="Casadevall A."/>
            <person name="Timp W."/>
            <person name="Zhang S.X."/>
            <person name="Salzberg S.L."/>
        </authorList>
    </citation>
    <scope>NUCLEOTIDE SEQUENCE [LARGE SCALE GENOMIC DNA]</scope>
    <source>
        <strain evidence="10 11">JHH-5317</strain>
    </source>
</reference>
<dbReference type="GO" id="GO:0006606">
    <property type="term" value="P:protein import into nucleus"/>
    <property type="evidence" value="ECO:0007669"/>
    <property type="project" value="InterPro"/>
</dbReference>
<name>A0A2N3NAW2_9PEZI</name>